<dbReference type="PRINTS" id="PR00922">
    <property type="entry name" value="DADACBPTASE3"/>
</dbReference>
<feature type="signal peptide" evidence="3">
    <location>
        <begin position="1"/>
        <end position="19"/>
    </location>
</feature>
<protein>
    <submittedName>
        <fullName evidence="4">D-alanyl-D-alanine carboxypeptidase/D-alanyl-D-alanine-endopeptidase</fullName>
        <ecNumber evidence="4">3.4.16.4</ecNumber>
    </submittedName>
</protein>
<evidence type="ECO:0000313" key="4">
    <source>
        <dbReference type="EMBL" id="MET6998318.1"/>
    </source>
</evidence>
<dbReference type="PANTHER" id="PTHR30023">
    <property type="entry name" value="D-ALANYL-D-ALANINE CARBOXYPEPTIDASE"/>
    <property type="match status" value="1"/>
</dbReference>
<dbReference type="PANTHER" id="PTHR30023:SF0">
    <property type="entry name" value="PENICILLIN-SENSITIVE CARBOXYPEPTIDASE A"/>
    <property type="match status" value="1"/>
</dbReference>
<evidence type="ECO:0000256" key="1">
    <source>
        <dbReference type="ARBA" id="ARBA00006096"/>
    </source>
</evidence>
<keyword evidence="3" id="KW-0732">Signal</keyword>
<organism evidence="4 5">
    <name type="scientific">Chitinophaga defluvii</name>
    <dbReference type="NCBI Taxonomy" id="3163343"/>
    <lineage>
        <taxon>Bacteria</taxon>
        <taxon>Pseudomonadati</taxon>
        <taxon>Bacteroidota</taxon>
        <taxon>Chitinophagia</taxon>
        <taxon>Chitinophagales</taxon>
        <taxon>Chitinophagaceae</taxon>
        <taxon>Chitinophaga</taxon>
    </lineage>
</organism>
<gene>
    <name evidence="4" type="primary">dacB</name>
    <name evidence="4" type="ORF">ABR189_13105</name>
</gene>
<dbReference type="Gene3D" id="3.40.710.10">
    <property type="entry name" value="DD-peptidase/beta-lactamase superfamily"/>
    <property type="match status" value="2"/>
</dbReference>
<evidence type="ECO:0000256" key="2">
    <source>
        <dbReference type="ARBA" id="ARBA00022801"/>
    </source>
</evidence>
<keyword evidence="2 4" id="KW-0378">Hydrolase</keyword>
<dbReference type="InterPro" id="IPR012338">
    <property type="entry name" value="Beta-lactam/transpept-like"/>
</dbReference>
<dbReference type="EMBL" id="JBEXAC010000001">
    <property type="protein sequence ID" value="MET6998318.1"/>
    <property type="molecule type" value="Genomic_DNA"/>
</dbReference>
<dbReference type="EC" id="3.4.16.4" evidence="4"/>
<accession>A0ABV2T5N8</accession>
<keyword evidence="4" id="KW-0121">Carboxypeptidase</keyword>
<dbReference type="GO" id="GO:0009002">
    <property type="term" value="F:serine-type D-Ala-D-Ala carboxypeptidase activity"/>
    <property type="evidence" value="ECO:0007669"/>
    <property type="project" value="UniProtKB-EC"/>
</dbReference>
<keyword evidence="4" id="KW-0645">Protease</keyword>
<dbReference type="Proteomes" id="UP001549749">
    <property type="component" value="Unassembled WGS sequence"/>
</dbReference>
<evidence type="ECO:0000313" key="5">
    <source>
        <dbReference type="Proteomes" id="UP001549749"/>
    </source>
</evidence>
<dbReference type="Gene3D" id="3.50.80.20">
    <property type="entry name" value="D-Ala-D-Ala carboxypeptidase C, peptidase S13"/>
    <property type="match status" value="1"/>
</dbReference>
<dbReference type="NCBIfam" id="TIGR00666">
    <property type="entry name" value="PBP4"/>
    <property type="match status" value="1"/>
</dbReference>
<evidence type="ECO:0000256" key="3">
    <source>
        <dbReference type="SAM" id="SignalP"/>
    </source>
</evidence>
<keyword evidence="5" id="KW-1185">Reference proteome</keyword>
<name>A0ABV2T5N8_9BACT</name>
<feature type="chain" id="PRO_5047222649" evidence="3">
    <location>
        <begin position="20"/>
        <end position="470"/>
    </location>
</feature>
<comment type="similarity">
    <text evidence="1">Belongs to the peptidase S13 family.</text>
</comment>
<proteinExistence type="inferred from homology"/>
<dbReference type="InterPro" id="IPR000667">
    <property type="entry name" value="Peptidase_S13"/>
</dbReference>
<sequence>MKKYLLLGCCCLIGSHLYAQTLPQQAQTALQSLSKDAQLKYASYALSVLNAKTGEKIFSVNEDMGLAPASCLKTITAATALSLLGTHYQYKTQLAYDGSINAAGVLEGNLVIKGAGDPSLGSPRYQVATESAVLQSWMAAIKKAGIKKITGKIVGDDRIFDTQTLPDGWIWQDMGNYYGAGTAGLSWRENQFDLLLKPGGKTGDVVTLTGTRPSLPYLTITNELTTGPAGSGDQAYIYLPPFANLAYLRGTVGLDEKNFSISGAIPDPAFECAFRVEQALQEAGIANNGATTVRLLRQNNQRLPQQTISLYTTLSPSLDKLIYWFLKKSINLYGEHFVKTLASQQSENVSTAAGVRIIRQHWQQAGIDSNALNIMDGSGLSPANRVTTAALAKVLFLAQKEKWFAAYFEALPEMNGIKMKDGYISNVRAYAGYITPKQGPPLVFAFMVNNFNGSPGTVRQKMWKVLDGLK</sequence>
<dbReference type="SUPFAM" id="SSF56601">
    <property type="entry name" value="beta-lactamase/transpeptidase-like"/>
    <property type="match status" value="1"/>
</dbReference>
<dbReference type="RefSeq" id="WP_354660953.1">
    <property type="nucleotide sequence ID" value="NZ_JBEXAC010000001.1"/>
</dbReference>
<reference evidence="4 5" key="1">
    <citation type="submission" date="2024-06" db="EMBL/GenBank/DDBJ databases">
        <title>Chitinophaga defluvii sp. nov., isolated from municipal sewage.</title>
        <authorList>
            <person name="Zhang L."/>
        </authorList>
    </citation>
    <scope>NUCLEOTIDE SEQUENCE [LARGE SCALE GENOMIC DNA]</scope>
    <source>
        <strain evidence="4 5">H8</strain>
    </source>
</reference>
<dbReference type="Pfam" id="PF02113">
    <property type="entry name" value="Peptidase_S13"/>
    <property type="match status" value="1"/>
</dbReference>
<comment type="caution">
    <text evidence="4">The sequence shown here is derived from an EMBL/GenBank/DDBJ whole genome shotgun (WGS) entry which is preliminary data.</text>
</comment>